<sequence>MLKLVYSIEVILNESIIFNTLFKASPPCEAFSYLTRVMVINCYYAATDPTFSYSVSAHVKFFPPSFDLQTVFIDFSVIFSLSLET</sequence>
<evidence type="ECO:0000313" key="1">
    <source>
        <dbReference type="EMBL" id="OTY81831.1"/>
    </source>
</evidence>
<reference evidence="1 2" key="1">
    <citation type="submission" date="2016-10" db="EMBL/GenBank/DDBJ databases">
        <title>Comparative genomics of Bacillus thuringiensis reveals a path to pathogens against multiple invertebrate hosts.</title>
        <authorList>
            <person name="Zheng J."/>
            <person name="Gao Q."/>
            <person name="Liu H."/>
            <person name="Peng D."/>
            <person name="Ruan L."/>
            <person name="Sun M."/>
        </authorList>
    </citation>
    <scope>NUCLEOTIDE SEQUENCE [LARGE SCALE GENOMIC DNA]</scope>
    <source>
        <strain evidence="1">BGSC 4I4</strain>
    </source>
</reference>
<dbReference type="AlphaFoldDB" id="A0A9X6FEE2"/>
<gene>
    <name evidence="1" type="ORF">BK754_32380</name>
</gene>
<accession>A0A9X6FEE2</accession>
<dbReference type="Proteomes" id="UP000194882">
    <property type="component" value="Unassembled WGS sequence"/>
</dbReference>
<dbReference type="EMBL" id="NFDT01000272">
    <property type="protein sequence ID" value="OTY81831.1"/>
    <property type="molecule type" value="Genomic_DNA"/>
</dbReference>
<evidence type="ECO:0000313" key="2">
    <source>
        <dbReference type="Proteomes" id="UP000194882"/>
    </source>
</evidence>
<name>A0A9X6FEE2_BACTU</name>
<protein>
    <submittedName>
        <fullName evidence="1">Uncharacterized protein</fullName>
    </submittedName>
</protein>
<proteinExistence type="predicted"/>
<organism evidence="1 2">
    <name type="scientific">Bacillus thuringiensis serovar subtoxicus</name>
    <dbReference type="NCBI Taxonomy" id="475791"/>
    <lineage>
        <taxon>Bacteria</taxon>
        <taxon>Bacillati</taxon>
        <taxon>Bacillota</taxon>
        <taxon>Bacilli</taxon>
        <taxon>Bacillales</taxon>
        <taxon>Bacillaceae</taxon>
        <taxon>Bacillus</taxon>
        <taxon>Bacillus cereus group</taxon>
    </lineage>
</organism>
<comment type="caution">
    <text evidence="1">The sequence shown here is derived from an EMBL/GenBank/DDBJ whole genome shotgun (WGS) entry which is preliminary data.</text>
</comment>